<organism evidence="4 5">
    <name type="scientific">Absidia repens</name>
    <dbReference type="NCBI Taxonomy" id="90262"/>
    <lineage>
        <taxon>Eukaryota</taxon>
        <taxon>Fungi</taxon>
        <taxon>Fungi incertae sedis</taxon>
        <taxon>Mucoromycota</taxon>
        <taxon>Mucoromycotina</taxon>
        <taxon>Mucoromycetes</taxon>
        <taxon>Mucorales</taxon>
        <taxon>Cunninghamellaceae</taxon>
        <taxon>Absidia</taxon>
    </lineage>
</organism>
<gene>
    <name evidence="4" type="ORF">BCR42DRAFT_453997</name>
</gene>
<dbReference type="InterPro" id="IPR006887">
    <property type="entry name" value="P4R3-like_central_dom"/>
</dbReference>
<accession>A0A1X2I9P7</accession>
<dbReference type="GO" id="GO:0072542">
    <property type="term" value="F:protein phosphatase activator activity"/>
    <property type="evidence" value="ECO:0007669"/>
    <property type="project" value="TreeGrafter"/>
</dbReference>
<dbReference type="STRING" id="90262.A0A1X2I9P7"/>
<reference evidence="4 5" key="1">
    <citation type="submission" date="2016-07" db="EMBL/GenBank/DDBJ databases">
        <title>Pervasive Adenine N6-methylation of Active Genes in Fungi.</title>
        <authorList>
            <consortium name="DOE Joint Genome Institute"/>
            <person name="Mondo S.J."/>
            <person name="Dannebaum R.O."/>
            <person name="Kuo R.C."/>
            <person name="Labutti K."/>
            <person name="Haridas S."/>
            <person name="Kuo A."/>
            <person name="Salamov A."/>
            <person name="Ahrendt S.R."/>
            <person name="Lipzen A."/>
            <person name="Sullivan W."/>
            <person name="Andreopoulos W.B."/>
            <person name="Clum A."/>
            <person name="Lindquist E."/>
            <person name="Daum C."/>
            <person name="Ramamoorthy G.K."/>
            <person name="Gryganskyi A."/>
            <person name="Culley D."/>
            <person name="Magnuson J.K."/>
            <person name="James T.Y."/>
            <person name="O'Malley M.A."/>
            <person name="Stajich J.E."/>
            <person name="Spatafora J.W."/>
            <person name="Visel A."/>
            <person name="Grigoriev I.V."/>
        </authorList>
    </citation>
    <scope>NUCLEOTIDE SEQUENCE [LARGE SCALE GENOMIC DNA]</scope>
    <source>
        <strain evidence="4 5">NRRL 1336</strain>
    </source>
</reference>
<comment type="caution">
    <text evidence="4">The sequence shown here is derived from an EMBL/GenBank/DDBJ whole genome shotgun (WGS) entry which is preliminary data.</text>
</comment>
<protein>
    <recommendedName>
        <fullName evidence="3">Serine/threonine-protein phosphatase 4 regulatory subunit 3-like central domain-containing protein</fullName>
    </recommendedName>
</protein>
<name>A0A1X2I9P7_9FUNG</name>
<evidence type="ECO:0000313" key="4">
    <source>
        <dbReference type="EMBL" id="ORZ11465.1"/>
    </source>
</evidence>
<dbReference type="InterPro" id="IPR051137">
    <property type="entry name" value="PP4R3-like"/>
</dbReference>
<evidence type="ECO:0000259" key="3">
    <source>
        <dbReference type="Pfam" id="PF04802"/>
    </source>
</evidence>
<evidence type="ECO:0000313" key="5">
    <source>
        <dbReference type="Proteomes" id="UP000193560"/>
    </source>
</evidence>
<dbReference type="PANTHER" id="PTHR23318">
    <property type="entry name" value="ATP SYNTHASE GAMMA-RELATED"/>
    <property type="match status" value="1"/>
</dbReference>
<dbReference type="Proteomes" id="UP000193560">
    <property type="component" value="Unassembled WGS sequence"/>
</dbReference>
<sequence length="559" mass="64855">MYLHTHQLPGHRSEELGILPSPELDTLLHYAKALSDTKQRDHIDLLVVTLLSNDHVGKLLAIFEQCAQQDDLSNMRTLRGIFNTMLLWADTDMIQELVLEKHIHGVLSVFDFMSKRNPSFCEQFESMPRLDLIDLLKKKTILVDNLRHAENLAFIKNQIAPQYWQKTSLVNALQRMCSWKHLAIVNWMQQDTLLIPQLFDLLLLPPSSSDDNNDLTHQKRSAVHFLSKMFEFALNDMQQFASASFFREMTKKGLLNVIQQLLCSDDRTIQITTTHLLSTTVQLDIWVLQQHILNQTEKQQQQHPSSSLLQVVLDQLAQVDDYVLKQQLFSIIKQILGLADLGSSSNYIHRQSIFNDDPVTGNMLKLFYERYASTLILPIHAIQATQQPPIDMDHALVPLEMDPQQIVFYDRLCEFLQSILLQYGTRTKRILQDPLCFQNVAQLLRCQDATLKLRTLGFFRAVVGLRDNDIHALMIQQNVFAYLVRLFLDTNPEQQHQQLYTELVELFDFIQLRNIVILMEHIVSEFGDLLEPFPIYQSIKTKYDKHLESRPPPSSLFTR</sequence>
<evidence type="ECO:0000256" key="1">
    <source>
        <dbReference type="ARBA" id="ARBA00004123"/>
    </source>
</evidence>
<dbReference type="Pfam" id="PF04802">
    <property type="entry name" value="PP4R3"/>
    <property type="match status" value="1"/>
</dbReference>
<keyword evidence="5" id="KW-1185">Reference proteome</keyword>
<dbReference type="EMBL" id="MCGE01000021">
    <property type="protein sequence ID" value="ORZ11465.1"/>
    <property type="molecule type" value="Genomic_DNA"/>
</dbReference>
<dbReference type="GO" id="GO:0005654">
    <property type="term" value="C:nucleoplasm"/>
    <property type="evidence" value="ECO:0007669"/>
    <property type="project" value="TreeGrafter"/>
</dbReference>
<proteinExistence type="predicted"/>
<dbReference type="OrthoDB" id="27483at2759"/>
<dbReference type="AlphaFoldDB" id="A0A1X2I9P7"/>
<feature type="domain" description="Serine/threonine-protein phosphatase 4 regulatory subunit 3-like central" evidence="3">
    <location>
        <begin position="45"/>
        <end position="541"/>
    </location>
</feature>
<dbReference type="PANTHER" id="PTHR23318:SF0">
    <property type="entry name" value="SERINE_THREONINE-PROTEIN PHOSPHATASE 4 REGULATORY SUBUNIT 3"/>
    <property type="match status" value="1"/>
</dbReference>
<dbReference type="GO" id="GO:0030289">
    <property type="term" value="C:protein phosphatase 4 complex"/>
    <property type="evidence" value="ECO:0007669"/>
    <property type="project" value="TreeGrafter"/>
</dbReference>
<evidence type="ECO:0000256" key="2">
    <source>
        <dbReference type="ARBA" id="ARBA00023242"/>
    </source>
</evidence>
<comment type="subcellular location">
    <subcellularLocation>
        <location evidence="1">Nucleus</location>
    </subcellularLocation>
</comment>
<keyword evidence="2" id="KW-0539">Nucleus</keyword>